<reference evidence="8 9" key="1">
    <citation type="journal article" date="2018" name="Sci. Rep.">
        <title>Genomic signatures of local adaptation to the degree of environmental predictability in rotifers.</title>
        <authorList>
            <person name="Franch-Gras L."/>
            <person name="Hahn C."/>
            <person name="Garcia-Roger E.M."/>
            <person name="Carmona M.J."/>
            <person name="Serra M."/>
            <person name="Gomez A."/>
        </authorList>
    </citation>
    <scope>NUCLEOTIDE SEQUENCE [LARGE SCALE GENOMIC DNA]</scope>
    <source>
        <strain evidence="8">HYR1</strain>
    </source>
</reference>
<gene>
    <name evidence="8" type="ORF">BpHYR1_010697</name>
</gene>
<feature type="compositionally biased region" description="Polar residues" evidence="6">
    <location>
        <begin position="177"/>
        <end position="201"/>
    </location>
</feature>
<feature type="region of interest" description="Disordered" evidence="6">
    <location>
        <begin position="176"/>
        <end position="222"/>
    </location>
</feature>
<comment type="caution">
    <text evidence="8">The sequence shown here is derived from an EMBL/GenBank/DDBJ whole genome shotgun (WGS) entry which is preliminary data.</text>
</comment>
<dbReference type="Proteomes" id="UP000276133">
    <property type="component" value="Unassembled WGS sequence"/>
</dbReference>
<dbReference type="GO" id="GO:0005929">
    <property type="term" value="C:cilium"/>
    <property type="evidence" value="ECO:0007669"/>
    <property type="project" value="UniProtKB-SubCell"/>
</dbReference>
<dbReference type="GO" id="GO:0005881">
    <property type="term" value="C:cytoplasmic microtubule"/>
    <property type="evidence" value="ECO:0007669"/>
    <property type="project" value="TreeGrafter"/>
</dbReference>
<evidence type="ECO:0000256" key="6">
    <source>
        <dbReference type="SAM" id="MobiDB-lite"/>
    </source>
</evidence>
<comment type="subcellular location">
    <subcellularLocation>
        <location evidence="1">Cell projection</location>
        <location evidence="1">Cilium</location>
    </subcellularLocation>
    <subcellularLocation>
        <location evidence="2">Cytoplasm</location>
        <location evidence="2">Cytoskeleton</location>
    </subcellularLocation>
</comment>
<dbReference type="InterPro" id="IPR052102">
    <property type="entry name" value="Enkurin_domain-protein"/>
</dbReference>
<evidence type="ECO:0000313" key="8">
    <source>
        <dbReference type="EMBL" id="RNA36308.1"/>
    </source>
</evidence>
<accession>A0A3M7SLB6</accession>
<protein>
    <submittedName>
        <fullName evidence="8">Enkurin domain-containing 1</fullName>
    </submittedName>
</protein>
<name>A0A3M7SLB6_BRAPC</name>
<dbReference type="AlphaFoldDB" id="A0A3M7SLB6"/>
<evidence type="ECO:0000256" key="3">
    <source>
        <dbReference type="ARBA" id="ARBA00022490"/>
    </source>
</evidence>
<keyword evidence="3" id="KW-0963">Cytoplasm</keyword>
<keyword evidence="4" id="KW-0206">Cytoskeleton</keyword>
<dbReference type="PROSITE" id="PS51665">
    <property type="entry name" value="ENKURIN"/>
    <property type="match status" value="1"/>
</dbReference>
<proteinExistence type="predicted"/>
<dbReference type="PANTHER" id="PTHR21490">
    <property type="entry name" value="ENKURIN-RELATED"/>
    <property type="match status" value="1"/>
</dbReference>
<evidence type="ECO:0000256" key="1">
    <source>
        <dbReference type="ARBA" id="ARBA00004138"/>
    </source>
</evidence>
<keyword evidence="9" id="KW-1185">Reference proteome</keyword>
<dbReference type="STRING" id="10195.A0A3M7SLB6"/>
<feature type="domain" description="Enkurin" evidence="7">
    <location>
        <begin position="259"/>
        <end position="351"/>
    </location>
</feature>
<dbReference type="OrthoDB" id="10264920at2759"/>
<keyword evidence="5" id="KW-0966">Cell projection</keyword>
<dbReference type="Pfam" id="PF13864">
    <property type="entry name" value="Enkurin"/>
    <property type="match status" value="1"/>
</dbReference>
<evidence type="ECO:0000313" key="9">
    <source>
        <dbReference type="Proteomes" id="UP000276133"/>
    </source>
</evidence>
<feature type="compositionally biased region" description="Basic and acidic residues" evidence="6">
    <location>
        <begin position="202"/>
        <end position="222"/>
    </location>
</feature>
<evidence type="ECO:0000256" key="5">
    <source>
        <dbReference type="ARBA" id="ARBA00023273"/>
    </source>
</evidence>
<evidence type="ECO:0000256" key="2">
    <source>
        <dbReference type="ARBA" id="ARBA00004245"/>
    </source>
</evidence>
<sequence length="354" mass="40216">MCEGLSSINGPIPPHPMFLKETTGSGMSARSNELGVGPSKVTGPIVSDFSVTERGPVDYSINPRVRGVGKTNFLANKNGTGVAMLIELQGRSISPRTFKIRDKPKNYIASNTHKIRELMKKAKEREAQKEFKLAEKNAPIKVTEKYKDVQSKVKENLQKEPLAPRDSNKEFLRAHSKTGQISRPQSARPSTAGSTKTNRSTSSKDDIDFVRQNRELAKEPRMKRAPSMEMLKNVQEKLNKDMEKYNEKIKGKIPNYLEQRKEYIKKSTDEYVKNLPDPEQPPGHRKLSDDERVGTLNLLQETHKKLLSELNSLPIRNDTFRIQTTKSEMEKRLIQIDEAIKIFSKPKVFVKVES</sequence>
<evidence type="ECO:0000259" key="7">
    <source>
        <dbReference type="PROSITE" id="PS51665"/>
    </source>
</evidence>
<dbReference type="InterPro" id="IPR027012">
    <property type="entry name" value="Enkurin_dom"/>
</dbReference>
<organism evidence="8 9">
    <name type="scientific">Brachionus plicatilis</name>
    <name type="common">Marine rotifer</name>
    <name type="synonym">Brachionus muelleri</name>
    <dbReference type="NCBI Taxonomy" id="10195"/>
    <lineage>
        <taxon>Eukaryota</taxon>
        <taxon>Metazoa</taxon>
        <taxon>Spiralia</taxon>
        <taxon>Gnathifera</taxon>
        <taxon>Rotifera</taxon>
        <taxon>Eurotatoria</taxon>
        <taxon>Monogononta</taxon>
        <taxon>Pseudotrocha</taxon>
        <taxon>Ploima</taxon>
        <taxon>Brachionidae</taxon>
        <taxon>Brachionus</taxon>
    </lineage>
</organism>
<dbReference type="EMBL" id="REGN01001203">
    <property type="protein sequence ID" value="RNA36308.1"/>
    <property type="molecule type" value="Genomic_DNA"/>
</dbReference>
<dbReference type="PANTHER" id="PTHR21490:SF2">
    <property type="entry name" value="ENKURIN DOMAIN-CONTAINING PROTEIN 1"/>
    <property type="match status" value="1"/>
</dbReference>
<evidence type="ECO:0000256" key="4">
    <source>
        <dbReference type="ARBA" id="ARBA00023212"/>
    </source>
</evidence>